<dbReference type="Gramene" id="KQK17807">
    <property type="protein sequence ID" value="KQK17807"/>
    <property type="gene ID" value="BRADI_1g36851v3"/>
</dbReference>
<feature type="compositionally biased region" description="Low complexity" evidence="1">
    <location>
        <begin position="62"/>
        <end position="74"/>
    </location>
</feature>
<dbReference type="Proteomes" id="UP000008810">
    <property type="component" value="Chromosome 1"/>
</dbReference>
<evidence type="ECO:0000256" key="1">
    <source>
        <dbReference type="SAM" id="MobiDB-lite"/>
    </source>
</evidence>
<reference evidence="3" key="3">
    <citation type="submission" date="2018-08" db="UniProtKB">
        <authorList>
            <consortium name="EnsemblPlants"/>
        </authorList>
    </citation>
    <scope>IDENTIFICATION</scope>
    <source>
        <strain evidence="3">cv. Bd21</strain>
    </source>
</reference>
<evidence type="ECO:0000313" key="4">
    <source>
        <dbReference type="Proteomes" id="UP000008810"/>
    </source>
</evidence>
<evidence type="ECO:0000313" key="2">
    <source>
        <dbReference type="EMBL" id="KQK17807.1"/>
    </source>
</evidence>
<name>A0A0Q3H4Q3_BRADI</name>
<feature type="region of interest" description="Disordered" evidence="1">
    <location>
        <begin position="1"/>
        <end position="148"/>
    </location>
</feature>
<protein>
    <submittedName>
        <fullName evidence="2 3">Uncharacterized protein</fullName>
    </submittedName>
</protein>
<proteinExistence type="predicted"/>
<feature type="compositionally biased region" description="Gly residues" evidence="1">
    <location>
        <begin position="109"/>
        <end position="125"/>
    </location>
</feature>
<dbReference type="EnsemblPlants" id="KQK17807">
    <property type="protein sequence ID" value="KQK17807"/>
    <property type="gene ID" value="BRADI_1g36851v3"/>
</dbReference>
<feature type="compositionally biased region" description="Low complexity" evidence="1">
    <location>
        <begin position="20"/>
        <end position="43"/>
    </location>
</feature>
<keyword evidence="4" id="KW-1185">Reference proteome</keyword>
<evidence type="ECO:0000313" key="3">
    <source>
        <dbReference type="EnsemblPlants" id="KQK17807"/>
    </source>
</evidence>
<dbReference type="InParanoid" id="A0A0Q3H4Q3"/>
<gene>
    <name evidence="2" type="ORF">BRADI_1g36851v3</name>
</gene>
<organism evidence="2">
    <name type="scientific">Brachypodium distachyon</name>
    <name type="common">Purple false brome</name>
    <name type="synonym">Trachynia distachya</name>
    <dbReference type="NCBI Taxonomy" id="15368"/>
    <lineage>
        <taxon>Eukaryota</taxon>
        <taxon>Viridiplantae</taxon>
        <taxon>Streptophyta</taxon>
        <taxon>Embryophyta</taxon>
        <taxon>Tracheophyta</taxon>
        <taxon>Spermatophyta</taxon>
        <taxon>Magnoliopsida</taxon>
        <taxon>Liliopsida</taxon>
        <taxon>Poales</taxon>
        <taxon>Poaceae</taxon>
        <taxon>BOP clade</taxon>
        <taxon>Pooideae</taxon>
        <taxon>Stipodae</taxon>
        <taxon>Brachypodieae</taxon>
        <taxon>Brachypodium</taxon>
    </lineage>
</organism>
<reference evidence="2" key="2">
    <citation type="submission" date="2017-06" db="EMBL/GenBank/DDBJ databases">
        <title>WGS assembly of Brachypodium distachyon.</title>
        <authorList>
            <consortium name="The International Brachypodium Initiative"/>
            <person name="Lucas S."/>
            <person name="Harmon-Smith M."/>
            <person name="Lail K."/>
            <person name="Tice H."/>
            <person name="Grimwood J."/>
            <person name="Bruce D."/>
            <person name="Barry K."/>
            <person name="Shu S."/>
            <person name="Lindquist E."/>
            <person name="Wang M."/>
            <person name="Pitluck S."/>
            <person name="Vogel J.P."/>
            <person name="Garvin D.F."/>
            <person name="Mockler T.C."/>
            <person name="Schmutz J."/>
            <person name="Rokhsar D."/>
            <person name="Bevan M.W."/>
        </authorList>
    </citation>
    <scope>NUCLEOTIDE SEQUENCE</scope>
    <source>
        <strain evidence="2">Bd21</strain>
    </source>
</reference>
<sequence>MRAERRRPGRGRPGGGAGGWRRPAVRLPLAAGGASPSGGSNKVGEGGGQGGGGPAGGAGGWRRPAVRLPPAAATRWEKRRLGRGRAGRRRWRLEAAGGVSPSDSSNKVGEGGGQGRGGPGGGAGGWRRPAVRLPSAAGNEVGDGAPCSARTLSATPLFEWRGMEEMAGSGGDGCVYKEWQFSRNFV</sequence>
<dbReference type="EMBL" id="CM000880">
    <property type="protein sequence ID" value="KQK17807.1"/>
    <property type="molecule type" value="Genomic_DNA"/>
</dbReference>
<reference evidence="2 3" key="1">
    <citation type="journal article" date="2010" name="Nature">
        <title>Genome sequencing and analysis of the model grass Brachypodium distachyon.</title>
        <authorList>
            <consortium name="International Brachypodium Initiative"/>
        </authorList>
    </citation>
    <scope>NUCLEOTIDE SEQUENCE [LARGE SCALE GENOMIC DNA]</scope>
    <source>
        <strain evidence="2 3">Bd21</strain>
    </source>
</reference>
<accession>A0A0Q3H4Q3</accession>
<feature type="compositionally biased region" description="Gly residues" evidence="1">
    <location>
        <begin position="44"/>
        <end position="60"/>
    </location>
</feature>
<dbReference type="AlphaFoldDB" id="A0A0Q3H4Q3"/>
<feature type="compositionally biased region" description="Basic residues" evidence="1">
    <location>
        <begin position="77"/>
        <end position="91"/>
    </location>
</feature>
<feature type="compositionally biased region" description="Basic residues" evidence="1">
    <location>
        <begin position="1"/>
        <end position="10"/>
    </location>
</feature>